<dbReference type="InterPro" id="IPR053052">
    <property type="entry name" value="Imprinting_Balance_Reg"/>
</dbReference>
<feature type="domain" description="J" evidence="2">
    <location>
        <begin position="69"/>
        <end position="134"/>
    </location>
</feature>
<dbReference type="SUPFAM" id="SSF81995">
    <property type="entry name" value="beta-sandwich domain of Sec23/24"/>
    <property type="match status" value="1"/>
</dbReference>
<dbReference type="Pfam" id="PF23551">
    <property type="entry name" value="Zn_ribbon_20"/>
    <property type="match status" value="1"/>
</dbReference>
<accession>A0AAV1YEY0</accession>
<feature type="compositionally biased region" description="Basic and acidic residues" evidence="1">
    <location>
        <begin position="504"/>
        <end position="526"/>
    </location>
</feature>
<feature type="compositionally biased region" description="Pro residues" evidence="1">
    <location>
        <begin position="141"/>
        <end position="201"/>
    </location>
</feature>
<feature type="compositionally biased region" description="Basic residues" evidence="1">
    <location>
        <begin position="365"/>
        <end position="377"/>
    </location>
</feature>
<dbReference type="InterPro" id="IPR018253">
    <property type="entry name" value="DnaJ_domain_CS"/>
</dbReference>
<sequence>MDGGGNRAEAERWLFTANKLLSARDLHGARAFAIRARESDPTFDASELLVTVIDTVLAGETRINDHHRDWYGILQVLRYTTNIDHIAAQYRRLALLLDPHRNPFALSSHAFSLVHDAWSVLSDSVKKAMYDNDLQLLASQPQPPPPQQPQPLPQQPQPQPPPQQPQPQPPPQQPQPQPPPQQPQPQPPSQQPQPQPPPAQPQPQQKKNPKSKNVSNGSGRNTRTVSLTQPNELDRNESEGASFWTSCPYCYVMYEYPKVYEDCTLRCQNCRRGFHAVVIRSPPLNGLDESFCSWGFLPLGFSGDSKDINRARSNWNPFSPLFPCSLKGNTKKKRDWVYYDDEVATAFINISDPSEDDSDGDWRGGKRRASKRARSSKKNFSDVKRKPLRRPRRSSHGGGARNGNAGGGVGNENAGGGVGNANAGGGVRNANAGGGVRNENAGGGGTGSVAVDGIAPAVPDGINASAGTSKRAQPSKRGGAGGSRRRAAGNLGKLDLNVEFSNDAEERQEPSHAGMREGHPTGHADDNIEGIGFFEGLDEFLSSLPILNVVGDDKVKGH</sequence>
<dbReference type="EMBL" id="CAXHTB010000023">
    <property type="protein sequence ID" value="CAL0331465.1"/>
    <property type="molecule type" value="Genomic_DNA"/>
</dbReference>
<feature type="compositionally biased region" description="Basic residues" evidence="1">
    <location>
        <begin position="386"/>
        <end position="395"/>
    </location>
</feature>
<dbReference type="SMART" id="SM00271">
    <property type="entry name" value="DnaJ"/>
    <property type="match status" value="1"/>
</dbReference>
<dbReference type="Gene3D" id="1.10.287.110">
    <property type="entry name" value="DnaJ domain"/>
    <property type="match status" value="1"/>
</dbReference>
<dbReference type="CDD" id="cd06257">
    <property type="entry name" value="DnaJ"/>
    <property type="match status" value="1"/>
</dbReference>
<dbReference type="PANTHER" id="PTHR45496:SF19">
    <property type="entry name" value="J DOMAIN-CONTAINING PROTEIN"/>
    <property type="match status" value="1"/>
</dbReference>
<feature type="compositionally biased region" description="Gly residues" evidence="1">
    <location>
        <begin position="396"/>
        <end position="413"/>
    </location>
</feature>
<evidence type="ECO:0000256" key="1">
    <source>
        <dbReference type="SAM" id="MobiDB-lite"/>
    </source>
</evidence>
<dbReference type="Proteomes" id="UP001497480">
    <property type="component" value="Unassembled WGS sequence"/>
</dbReference>
<proteinExistence type="predicted"/>
<feature type="region of interest" description="Disordered" evidence="1">
    <location>
        <begin position="137"/>
        <end position="238"/>
    </location>
</feature>
<keyword evidence="4" id="KW-1185">Reference proteome</keyword>
<protein>
    <recommendedName>
        <fullName evidence="2">J domain-containing protein</fullName>
    </recommendedName>
</protein>
<name>A0AAV1YEY0_LUPLU</name>
<feature type="region of interest" description="Disordered" evidence="1">
    <location>
        <begin position="461"/>
        <end position="527"/>
    </location>
</feature>
<dbReference type="InterPro" id="IPR036869">
    <property type="entry name" value="J_dom_sf"/>
</dbReference>
<dbReference type="AlphaFoldDB" id="A0AAV1YEY0"/>
<organism evidence="3 4">
    <name type="scientific">Lupinus luteus</name>
    <name type="common">European yellow lupine</name>
    <dbReference type="NCBI Taxonomy" id="3873"/>
    <lineage>
        <taxon>Eukaryota</taxon>
        <taxon>Viridiplantae</taxon>
        <taxon>Streptophyta</taxon>
        <taxon>Embryophyta</taxon>
        <taxon>Tracheophyta</taxon>
        <taxon>Spermatophyta</taxon>
        <taxon>Magnoliopsida</taxon>
        <taxon>eudicotyledons</taxon>
        <taxon>Gunneridae</taxon>
        <taxon>Pentapetalae</taxon>
        <taxon>rosids</taxon>
        <taxon>fabids</taxon>
        <taxon>Fabales</taxon>
        <taxon>Fabaceae</taxon>
        <taxon>Papilionoideae</taxon>
        <taxon>50 kb inversion clade</taxon>
        <taxon>genistoids sensu lato</taxon>
        <taxon>core genistoids</taxon>
        <taxon>Genisteae</taxon>
        <taxon>Lupinus</taxon>
    </lineage>
</organism>
<dbReference type="PANTHER" id="PTHR45496">
    <property type="entry name" value="CHAPERONE DNAJ-DOMAIN SUPERFAMILY PROTEIN"/>
    <property type="match status" value="1"/>
</dbReference>
<dbReference type="PROSITE" id="PS50076">
    <property type="entry name" value="DNAJ_2"/>
    <property type="match status" value="1"/>
</dbReference>
<evidence type="ECO:0000259" key="2">
    <source>
        <dbReference type="PROSITE" id="PS50076"/>
    </source>
</evidence>
<reference evidence="3 4" key="1">
    <citation type="submission" date="2024-03" db="EMBL/GenBank/DDBJ databases">
        <authorList>
            <person name="Martinez-Hernandez J."/>
        </authorList>
    </citation>
    <scope>NUCLEOTIDE SEQUENCE [LARGE SCALE GENOMIC DNA]</scope>
</reference>
<dbReference type="SUPFAM" id="SSF46565">
    <property type="entry name" value="Chaperone J-domain"/>
    <property type="match status" value="1"/>
</dbReference>
<evidence type="ECO:0000313" key="3">
    <source>
        <dbReference type="EMBL" id="CAL0331465.1"/>
    </source>
</evidence>
<gene>
    <name evidence="3" type="ORF">LLUT_LOCUS32525</name>
</gene>
<dbReference type="PRINTS" id="PR01217">
    <property type="entry name" value="PRICHEXTENSN"/>
</dbReference>
<dbReference type="PROSITE" id="PS00636">
    <property type="entry name" value="DNAJ_1"/>
    <property type="match status" value="1"/>
</dbReference>
<feature type="region of interest" description="Disordered" evidence="1">
    <location>
        <begin position="351"/>
        <end position="413"/>
    </location>
</feature>
<dbReference type="InterPro" id="IPR001623">
    <property type="entry name" value="DnaJ_domain"/>
</dbReference>
<evidence type="ECO:0000313" key="4">
    <source>
        <dbReference type="Proteomes" id="UP001497480"/>
    </source>
</evidence>
<dbReference type="Pfam" id="PF00226">
    <property type="entry name" value="DnaJ"/>
    <property type="match status" value="1"/>
</dbReference>
<comment type="caution">
    <text evidence="3">The sequence shown here is derived from an EMBL/GenBank/DDBJ whole genome shotgun (WGS) entry which is preliminary data.</text>
</comment>
<dbReference type="InterPro" id="IPR056988">
    <property type="entry name" value="Zn_ribbon_pln"/>
</dbReference>
<feature type="compositionally biased region" description="Polar residues" evidence="1">
    <location>
        <begin position="211"/>
        <end position="231"/>
    </location>
</feature>